<sequence length="122" mass="14046">MRSNTVQNMDMPLWSKVVWLRKEGTFRHRKTVSYDAYLRIASYFLAPLHATSSLSNGDCLYLEMEELLPDDATKLQESPLISTAEFQRPSPLGFLGKKGDDDDNPFFDEDLTNKFKDTYISL</sequence>
<comment type="caution">
    <text evidence="1">The sequence shown here is derived from an EMBL/GenBank/DDBJ whole genome shotgun (WGS) entry which is preliminary data.</text>
</comment>
<dbReference type="EMBL" id="JBGMDY010000006">
    <property type="protein sequence ID" value="KAL2329847.1"/>
    <property type="molecule type" value="Genomic_DNA"/>
</dbReference>
<reference evidence="1 2" key="1">
    <citation type="submission" date="2024-08" db="EMBL/GenBank/DDBJ databases">
        <title>Insights into the chromosomal genome structure of Flemingia macrophylla.</title>
        <authorList>
            <person name="Ding Y."/>
            <person name="Zhao Y."/>
            <person name="Bi W."/>
            <person name="Wu M."/>
            <person name="Zhao G."/>
            <person name="Gong Y."/>
            <person name="Li W."/>
            <person name="Zhang P."/>
        </authorList>
    </citation>
    <scope>NUCLEOTIDE SEQUENCE [LARGE SCALE GENOMIC DNA]</scope>
    <source>
        <strain evidence="1">DYQJB</strain>
        <tissue evidence="1">Leaf</tissue>
    </source>
</reference>
<evidence type="ECO:0000313" key="2">
    <source>
        <dbReference type="Proteomes" id="UP001603857"/>
    </source>
</evidence>
<evidence type="ECO:0000313" key="1">
    <source>
        <dbReference type="EMBL" id="KAL2329847.1"/>
    </source>
</evidence>
<name>A0ABD1M234_9FABA</name>
<accession>A0ABD1M234</accession>
<organism evidence="1 2">
    <name type="scientific">Flemingia macrophylla</name>
    <dbReference type="NCBI Taxonomy" id="520843"/>
    <lineage>
        <taxon>Eukaryota</taxon>
        <taxon>Viridiplantae</taxon>
        <taxon>Streptophyta</taxon>
        <taxon>Embryophyta</taxon>
        <taxon>Tracheophyta</taxon>
        <taxon>Spermatophyta</taxon>
        <taxon>Magnoliopsida</taxon>
        <taxon>eudicotyledons</taxon>
        <taxon>Gunneridae</taxon>
        <taxon>Pentapetalae</taxon>
        <taxon>rosids</taxon>
        <taxon>fabids</taxon>
        <taxon>Fabales</taxon>
        <taxon>Fabaceae</taxon>
        <taxon>Papilionoideae</taxon>
        <taxon>50 kb inversion clade</taxon>
        <taxon>NPAAA clade</taxon>
        <taxon>indigoferoid/millettioid clade</taxon>
        <taxon>Phaseoleae</taxon>
        <taxon>Flemingia</taxon>
    </lineage>
</organism>
<protein>
    <submittedName>
        <fullName evidence="1">Uncharacterized protein</fullName>
    </submittedName>
</protein>
<keyword evidence="2" id="KW-1185">Reference proteome</keyword>
<dbReference type="Proteomes" id="UP001603857">
    <property type="component" value="Unassembled WGS sequence"/>
</dbReference>
<proteinExistence type="predicted"/>
<gene>
    <name evidence="1" type="ORF">Fmac_017428</name>
</gene>
<dbReference type="AlphaFoldDB" id="A0ABD1M234"/>